<dbReference type="AlphaFoldDB" id="A0ABD2HGU0"/>
<keyword evidence="7" id="KW-0809">Transit peptide</keyword>
<organism evidence="15 16">
    <name type="scientific">Pagothenia borchgrevinki</name>
    <name type="common">Bald rockcod</name>
    <name type="synonym">Trematomus borchgrevinki</name>
    <dbReference type="NCBI Taxonomy" id="8213"/>
    <lineage>
        <taxon>Eukaryota</taxon>
        <taxon>Metazoa</taxon>
        <taxon>Chordata</taxon>
        <taxon>Craniata</taxon>
        <taxon>Vertebrata</taxon>
        <taxon>Euteleostomi</taxon>
        <taxon>Actinopterygii</taxon>
        <taxon>Neopterygii</taxon>
        <taxon>Teleostei</taxon>
        <taxon>Neoteleostei</taxon>
        <taxon>Acanthomorphata</taxon>
        <taxon>Eupercaria</taxon>
        <taxon>Perciformes</taxon>
        <taxon>Notothenioidei</taxon>
        <taxon>Nototheniidae</taxon>
        <taxon>Pagothenia</taxon>
    </lineage>
</organism>
<dbReference type="InterPro" id="IPR001737">
    <property type="entry name" value="KsgA/Erm"/>
</dbReference>
<reference evidence="15 16" key="2">
    <citation type="journal article" date="2024" name="G3 (Bethesda)">
        <title>The genome of the cryopelagic Antarctic bald notothen, Trematomus borchgrevinki.</title>
        <authorList>
            <person name="Rayamajhi N."/>
            <person name="Rivera-Colon A.G."/>
            <person name="Minhas B.F."/>
            <person name="Cheng C.C."/>
            <person name="Catchen J.M."/>
        </authorList>
    </citation>
    <scope>NUCLEOTIDE SEQUENCE [LARGE SCALE GENOMIC DNA]</scope>
    <source>
        <strain evidence="15">AGRC-2024</strain>
    </source>
</reference>
<evidence type="ECO:0000256" key="8">
    <source>
        <dbReference type="ARBA" id="ARBA00023015"/>
    </source>
</evidence>
<evidence type="ECO:0000256" key="3">
    <source>
        <dbReference type="ARBA" id="ARBA00022603"/>
    </source>
</evidence>
<keyword evidence="4 11" id="KW-0808">Transferase</keyword>
<evidence type="ECO:0000259" key="14">
    <source>
        <dbReference type="SMART" id="SM00650"/>
    </source>
</evidence>
<evidence type="ECO:0000256" key="9">
    <source>
        <dbReference type="ARBA" id="ARBA00023128"/>
    </source>
</evidence>
<dbReference type="Gene3D" id="3.40.50.150">
    <property type="entry name" value="Vaccinia Virus protein VP39"/>
    <property type="match status" value="1"/>
</dbReference>
<keyword evidence="3 11" id="KW-0489">Methyltransferase</keyword>
<evidence type="ECO:0000256" key="1">
    <source>
        <dbReference type="ARBA" id="ARBA00004173"/>
    </source>
</evidence>
<gene>
    <name evidence="15" type="ORF">OYC64_015477</name>
</gene>
<feature type="domain" description="Ribosomal RNA adenine methylase transferase N-terminal" evidence="14">
    <location>
        <begin position="130"/>
        <end position="331"/>
    </location>
</feature>
<dbReference type="PANTHER" id="PTHR11727">
    <property type="entry name" value="DIMETHYLADENOSINE TRANSFERASE"/>
    <property type="match status" value="1"/>
</dbReference>
<sequence>MFRLVELMMRPACCQTIRSRLCLHKAVLPPVGHSGRCISGVPVLHRRAFSLDSLSSGPGRHTLGQSSQQPLAETTSSSALAQRNLSPVTLQGKCRPLSRYDFLDLGDVEENRLHAQSPKGDIHYIVDPDLAQLVAQHIEPEDAKTVIFECNPGPGVLTKTLINAGAQRVVALEGNALFLPKLQELEGRLDGQLEVVHCDYFKLDPVGTGSVKPPSMFTDKLFNDLGISEANWTDDVPMKVFGIMRNHNLRGTLWKMIYALFEQQSVFRYGRIELNFFISESEYLKLISRPGTNTHYRPFAVLWQVACDIELLHKEPWESFVSTTKRISRRSKLPNDHLCLVRLRPRADLFSNGLTPYNAFTLVMLVKQCLVKKKDKLINMLDLWSPGSGSKLLEEMCLSEDILTGQVYPKEYLRLFELMDKSQEFKESWLYKEVLENSGREGKWESN</sequence>
<dbReference type="GO" id="GO:0005739">
    <property type="term" value="C:mitochondrion"/>
    <property type="evidence" value="ECO:0007669"/>
    <property type="project" value="UniProtKB-SubCell"/>
</dbReference>
<dbReference type="SMART" id="SM00650">
    <property type="entry name" value="rADc"/>
    <property type="match status" value="1"/>
</dbReference>
<dbReference type="SUPFAM" id="SSF53335">
    <property type="entry name" value="S-adenosyl-L-methionine-dependent methyltransferases"/>
    <property type="match status" value="1"/>
</dbReference>
<dbReference type="PROSITE" id="PS51689">
    <property type="entry name" value="SAM_RNA_A_N6_MT"/>
    <property type="match status" value="1"/>
</dbReference>
<dbReference type="GO" id="GO:0000179">
    <property type="term" value="F:rRNA (adenine-N6,N6-)-dimethyltransferase activity"/>
    <property type="evidence" value="ECO:0007669"/>
    <property type="project" value="UniProtKB-UniRule"/>
</dbReference>
<keyword evidence="9" id="KW-0496">Mitochondrion</keyword>
<accession>A0ABD2HGU0</accession>
<comment type="caution">
    <text evidence="15">The sequence shown here is derived from an EMBL/GenBank/DDBJ whole genome shotgun (WGS) entry which is preliminary data.</text>
</comment>
<keyword evidence="16" id="KW-1185">Reference proteome</keyword>
<evidence type="ECO:0000313" key="15">
    <source>
        <dbReference type="EMBL" id="KAL3065310.1"/>
    </source>
</evidence>
<dbReference type="EC" id="2.1.1.-" evidence="12"/>
<dbReference type="EMBL" id="JBIYXZ010002069">
    <property type="protein sequence ID" value="KAL3065310.1"/>
    <property type="molecule type" value="Genomic_DNA"/>
</dbReference>
<dbReference type="Pfam" id="PF00398">
    <property type="entry name" value="RrnaAD"/>
    <property type="match status" value="1"/>
</dbReference>
<dbReference type="InterPro" id="IPR020598">
    <property type="entry name" value="rRNA_Ade_methylase_Trfase_N"/>
</dbReference>
<evidence type="ECO:0000256" key="11">
    <source>
        <dbReference type="PROSITE-ProRule" id="PRU01026"/>
    </source>
</evidence>
<evidence type="ECO:0000256" key="5">
    <source>
        <dbReference type="ARBA" id="ARBA00022691"/>
    </source>
</evidence>
<keyword evidence="10" id="KW-0804">Transcription</keyword>
<feature type="region of interest" description="Disordered" evidence="13">
    <location>
        <begin position="55"/>
        <end position="79"/>
    </location>
</feature>
<feature type="binding site" evidence="11">
    <location>
        <position position="125"/>
    </location>
    <ligand>
        <name>S-adenosyl-L-methionine</name>
        <dbReference type="ChEBI" id="CHEBI:59789"/>
    </ligand>
</feature>
<dbReference type="Proteomes" id="UP001619887">
    <property type="component" value="Unassembled WGS sequence"/>
</dbReference>
<comment type="subcellular location">
    <subcellularLocation>
        <location evidence="1">Mitochondrion</location>
    </subcellularLocation>
</comment>
<reference evidence="15 16" key="1">
    <citation type="journal article" date="2022" name="G3 (Bethesda)">
        <title>Evaluating Illumina-, Nanopore-, and PacBio-based genome assembly strategies with the bald notothen, Trematomus borchgrevinki.</title>
        <authorList>
            <person name="Rayamajhi N."/>
            <person name="Cheng C.C."/>
            <person name="Catchen J.M."/>
        </authorList>
    </citation>
    <scope>NUCLEOTIDE SEQUENCE [LARGE SCALE GENOMIC DNA]</scope>
    <source>
        <strain evidence="15">AGRC-2024</strain>
    </source>
</reference>
<keyword evidence="6 11" id="KW-0694">RNA-binding</keyword>
<comment type="caution">
    <text evidence="11">Lacks conserved residue(s) required for the propagation of feature annotation.</text>
</comment>
<dbReference type="PANTHER" id="PTHR11727:SF13">
    <property type="entry name" value="DIMETHYLADENOSINE TRANSFERASE 2, MITOCHONDRIAL"/>
    <property type="match status" value="1"/>
</dbReference>
<dbReference type="GO" id="GO:0003723">
    <property type="term" value="F:RNA binding"/>
    <property type="evidence" value="ECO:0007669"/>
    <property type="project" value="UniProtKB-UniRule"/>
</dbReference>
<evidence type="ECO:0000256" key="2">
    <source>
        <dbReference type="ARBA" id="ARBA00022552"/>
    </source>
</evidence>
<keyword evidence="2 12" id="KW-0698">rRNA processing</keyword>
<feature type="binding site" evidence="11">
    <location>
        <position position="173"/>
    </location>
    <ligand>
        <name>S-adenosyl-L-methionine</name>
        <dbReference type="ChEBI" id="CHEBI:59789"/>
    </ligand>
</feature>
<evidence type="ECO:0000256" key="7">
    <source>
        <dbReference type="ARBA" id="ARBA00022946"/>
    </source>
</evidence>
<keyword evidence="5 11" id="KW-0949">S-adenosyl-L-methionine</keyword>
<evidence type="ECO:0000313" key="16">
    <source>
        <dbReference type="Proteomes" id="UP001619887"/>
    </source>
</evidence>
<evidence type="ECO:0000256" key="12">
    <source>
        <dbReference type="RuleBase" id="RU362106"/>
    </source>
</evidence>
<feature type="compositionally biased region" description="Polar residues" evidence="13">
    <location>
        <begin position="63"/>
        <end position="79"/>
    </location>
</feature>
<comment type="similarity">
    <text evidence="11 12">Belongs to the class I-like SAM-binding methyltransferase superfamily. rRNA adenine N(6)-methyltransferase family.</text>
</comment>
<protein>
    <recommendedName>
        <fullName evidence="12">rRNA adenine N(6)-methyltransferase</fullName>
        <ecNumber evidence="12">2.1.1.-</ecNumber>
    </recommendedName>
</protein>
<evidence type="ECO:0000256" key="10">
    <source>
        <dbReference type="ARBA" id="ARBA00023163"/>
    </source>
</evidence>
<feature type="binding site" evidence="11">
    <location>
        <position position="123"/>
    </location>
    <ligand>
        <name>S-adenosyl-L-methionine</name>
        <dbReference type="ChEBI" id="CHEBI:59789"/>
    </ligand>
</feature>
<name>A0ABD2HGU0_PAGBO</name>
<feature type="binding site" evidence="11">
    <location>
        <position position="199"/>
    </location>
    <ligand>
        <name>S-adenosyl-L-methionine</name>
        <dbReference type="ChEBI" id="CHEBI:59789"/>
    </ligand>
</feature>
<proteinExistence type="inferred from homology"/>
<keyword evidence="8" id="KW-0805">Transcription regulation</keyword>
<dbReference type="InterPro" id="IPR029063">
    <property type="entry name" value="SAM-dependent_MTases_sf"/>
</dbReference>
<evidence type="ECO:0000256" key="4">
    <source>
        <dbReference type="ARBA" id="ARBA00022679"/>
    </source>
</evidence>
<evidence type="ECO:0000256" key="6">
    <source>
        <dbReference type="ARBA" id="ARBA00022884"/>
    </source>
</evidence>
<evidence type="ECO:0000256" key="13">
    <source>
        <dbReference type="SAM" id="MobiDB-lite"/>
    </source>
</evidence>